<keyword evidence="12" id="KW-0030">Aminoacyl-tRNA synthetase</keyword>
<evidence type="ECO:0000256" key="17">
    <source>
        <dbReference type="ARBA" id="ARBA00056247"/>
    </source>
</evidence>
<keyword evidence="25" id="KW-1185">Reference proteome</keyword>
<dbReference type="InterPro" id="IPR002314">
    <property type="entry name" value="aa-tRNA-synt_IIb"/>
</dbReference>
<reference evidence="24" key="2">
    <citation type="submission" date="2025-08" db="UniProtKB">
        <authorList>
            <consortium name="Ensembl"/>
        </authorList>
    </citation>
    <scope>IDENTIFICATION</scope>
</reference>
<dbReference type="SUPFAM" id="SSF55681">
    <property type="entry name" value="Class II aaRS and biotin synthetases"/>
    <property type="match status" value="1"/>
</dbReference>
<evidence type="ECO:0000256" key="22">
    <source>
        <dbReference type="PIRSR" id="PIRSR001529-2"/>
    </source>
</evidence>
<evidence type="ECO:0000256" key="4">
    <source>
        <dbReference type="ARBA" id="ARBA00012840"/>
    </source>
</evidence>
<evidence type="ECO:0000256" key="13">
    <source>
        <dbReference type="ARBA" id="ARBA00031113"/>
    </source>
</evidence>
<dbReference type="Gene3D" id="3.30.930.10">
    <property type="entry name" value="Bira Bifunctional Protein, Domain 2"/>
    <property type="match status" value="1"/>
</dbReference>
<evidence type="ECO:0000313" key="24">
    <source>
        <dbReference type="Ensembl" id="ENSGACP00000036228.1"/>
    </source>
</evidence>
<dbReference type="InterPro" id="IPR045864">
    <property type="entry name" value="aa-tRNA-synth_II/BPL/LPL"/>
</dbReference>
<dbReference type="InterPro" id="IPR010978">
    <property type="entry name" value="tRNA-bd_arm"/>
</dbReference>
<dbReference type="PRINTS" id="PR00981">
    <property type="entry name" value="TRNASYNTHSER"/>
</dbReference>
<feature type="binding site" evidence="22">
    <location>
        <begin position="307"/>
        <end position="309"/>
    </location>
    <ligand>
        <name>ATP</name>
        <dbReference type="ChEBI" id="CHEBI:30616"/>
    </ligand>
</feature>
<organism evidence="24 25">
    <name type="scientific">Gasterosteus aculeatus aculeatus</name>
    <name type="common">three-spined stickleback</name>
    <dbReference type="NCBI Taxonomy" id="481459"/>
    <lineage>
        <taxon>Eukaryota</taxon>
        <taxon>Metazoa</taxon>
        <taxon>Chordata</taxon>
        <taxon>Craniata</taxon>
        <taxon>Vertebrata</taxon>
        <taxon>Euteleostomi</taxon>
        <taxon>Actinopterygii</taxon>
        <taxon>Neopterygii</taxon>
        <taxon>Teleostei</taxon>
        <taxon>Neoteleostei</taxon>
        <taxon>Acanthomorphata</taxon>
        <taxon>Eupercaria</taxon>
        <taxon>Perciformes</taxon>
        <taxon>Cottioidei</taxon>
        <taxon>Gasterosteales</taxon>
        <taxon>Gasterosteidae</taxon>
        <taxon>Gasterosteus</taxon>
    </lineage>
</organism>
<feature type="site" description="Important for serine binding" evidence="21">
    <location>
        <position position="431"/>
    </location>
</feature>
<comment type="similarity">
    <text evidence="3">Belongs to the class-II aminoacyl-tRNA synthetase family. Type-1 seryl-tRNA synthetase subfamily.</text>
</comment>
<evidence type="ECO:0000256" key="7">
    <source>
        <dbReference type="ARBA" id="ARBA00022840"/>
    </source>
</evidence>
<dbReference type="SUPFAM" id="SSF46589">
    <property type="entry name" value="tRNA-binding arm"/>
    <property type="match status" value="1"/>
</dbReference>
<evidence type="ECO:0000256" key="21">
    <source>
        <dbReference type="PIRSR" id="PIRSR001529-1"/>
    </source>
</evidence>
<comment type="catalytic activity">
    <reaction evidence="15">
        <text>tRNA(Sec) + L-serine + ATP = L-seryl-tRNA(Sec) + AMP + diphosphate + H(+)</text>
        <dbReference type="Rhea" id="RHEA:42580"/>
        <dbReference type="Rhea" id="RHEA-COMP:9742"/>
        <dbReference type="Rhea" id="RHEA-COMP:10128"/>
        <dbReference type="ChEBI" id="CHEBI:15378"/>
        <dbReference type="ChEBI" id="CHEBI:30616"/>
        <dbReference type="ChEBI" id="CHEBI:33019"/>
        <dbReference type="ChEBI" id="CHEBI:33384"/>
        <dbReference type="ChEBI" id="CHEBI:78442"/>
        <dbReference type="ChEBI" id="CHEBI:78533"/>
        <dbReference type="ChEBI" id="CHEBI:456215"/>
        <dbReference type="EC" id="6.1.1.11"/>
    </reaction>
</comment>
<reference evidence="24" key="3">
    <citation type="submission" date="2025-09" db="UniProtKB">
        <authorList>
            <consortium name="Ensembl"/>
        </authorList>
    </citation>
    <scope>IDENTIFICATION</scope>
</reference>
<reference evidence="24 25" key="1">
    <citation type="journal article" date="2021" name="G3 (Bethesda)">
        <title>Improved contiguity of the threespine stickleback genome using long-read sequencing.</title>
        <authorList>
            <person name="Nath S."/>
            <person name="Shaw D.E."/>
            <person name="White M.A."/>
        </authorList>
    </citation>
    <scope>NUCLEOTIDE SEQUENCE [LARGE SCALE GENOMIC DNA]</scope>
    <source>
        <strain evidence="24 25">Lake Benthic</strain>
    </source>
</reference>
<evidence type="ECO:0000256" key="1">
    <source>
        <dbReference type="ARBA" id="ARBA00004305"/>
    </source>
</evidence>
<keyword evidence="10" id="KW-0007">Acetylation</keyword>
<sequence length="495" mass="55831">MATCIGTVVRFGGAALTAVFQPVARQCCRQRARVYVPRRFSHGARSSLYEHVREGYSDKPELDMRAVCEETDKVIANVENRKGDLRGDDVRAIVCVWQELQAVRMEISGLEAQKRHVILNALPPSSPILPQLPEYTQALQKGREIRSRLNQLYPRETELDQEHYGRALRLPNTTHPAVVRTHTDTHTEFDFKPRGHIELGEELGLFRQRHLAHVSGHRSYYLRGAGARLQTALQNFALDTLQRRGFIPMVVPDMLKGAVFEGCGMQPNAHRSQVYSLDQTRFPDLNLAGTGEVGVAGGTACSSTCYRAETDTGRETWGLYRVHHFNKVEMFGVTADETGEESAQLLEEFTSLQKEMFSALELHYRVLDMPTQELGPPAHRKYDIEAWMPGRDGYGEISSGSNCTDYQSRRLNILYERENGSLRYAHTVNATACAIPRTIIALLETHQTKEGTVRVPRALQSYLGLEVIETPKYAPLKYIGPNQHKRPPRPAPKAR</sequence>
<proteinExistence type="inferred from homology"/>
<comment type="subcellular location">
    <subcellularLocation>
        <location evidence="1">Mitochondrion matrix</location>
    </subcellularLocation>
</comment>
<keyword evidence="11" id="KW-0496">Mitochondrion</keyword>
<dbReference type="AlphaFoldDB" id="A0AAQ4PE64"/>
<dbReference type="InterPro" id="IPR042103">
    <property type="entry name" value="SerRS_1_N_sf"/>
</dbReference>
<evidence type="ECO:0000256" key="19">
    <source>
        <dbReference type="ARBA" id="ARBA00073230"/>
    </source>
</evidence>
<comment type="subunit">
    <text evidence="18">Homodimer. The tRNA molecule probably binds across the dimer.</text>
</comment>
<evidence type="ECO:0000313" key="25">
    <source>
        <dbReference type="Proteomes" id="UP000007635"/>
    </source>
</evidence>
<feature type="binding site" evidence="21">
    <location>
        <position position="329"/>
    </location>
    <ligand>
        <name>L-serine</name>
        <dbReference type="ChEBI" id="CHEBI:33384"/>
    </ligand>
</feature>
<feature type="domain" description="Aminoacyl-transfer RNA synthetases class-II family profile" evidence="23">
    <location>
        <begin position="190"/>
        <end position="456"/>
    </location>
</feature>
<evidence type="ECO:0000256" key="3">
    <source>
        <dbReference type="ARBA" id="ARBA00010728"/>
    </source>
</evidence>
<comment type="function">
    <text evidence="17">Catalyzes the attachment of serine to tRNA(Ser). Is also probably able to aminoacylate tRNA(Sec) with serine, to form the misacylated tRNA L-seryl-tRNA(Sec), which will be further converted into selenocysteinyl-tRNA(Sec).</text>
</comment>
<evidence type="ECO:0000256" key="10">
    <source>
        <dbReference type="ARBA" id="ARBA00022990"/>
    </source>
</evidence>
<protein>
    <recommendedName>
        <fullName evidence="19">Serine--tRNA ligase, mitochondrial</fullName>
        <ecNumber evidence="4">6.1.1.11</ecNumber>
    </recommendedName>
    <alternativeName>
        <fullName evidence="20">SerRSmt</fullName>
    </alternativeName>
    <alternativeName>
        <fullName evidence="13">Seryl-tRNA synthetase</fullName>
    </alternativeName>
    <alternativeName>
        <fullName evidence="14">Seryl-tRNA(Ser/Sec) synthetase</fullName>
    </alternativeName>
</protein>
<evidence type="ECO:0000256" key="14">
    <source>
        <dbReference type="ARBA" id="ARBA00033352"/>
    </source>
</evidence>
<dbReference type="GO" id="GO:0005759">
    <property type="term" value="C:mitochondrial matrix"/>
    <property type="evidence" value="ECO:0007669"/>
    <property type="project" value="UniProtKB-SubCell"/>
</dbReference>
<evidence type="ECO:0000256" key="15">
    <source>
        <dbReference type="ARBA" id="ARBA00047929"/>
    </source>
</evidence>
<feature type="binding site" evidence="21">
    <location>
        <position position="307"/>
    </location>
    <ligand>
        <name>L-serine</name>
        <dbReference type="ChEBI" id="CHEBI:33384"/>
    </ligand>
</feature>
<feature type="binding site" evidence="21">
    <location>
        <position position="429"/>
    </location>
    <ligand>
        <name>L-serine</name>
        <dbReference type="ChEBI" id="CHEBI:33384"/>
    </ligand>
</feature>
<dbReference type="PIRSF" id="PIRSF001529">
    <property type="entry name" value="Ser-tRNA-synth_IIa"/>
    <property type="match status" value="1"/>
</dbReference>
<feature type="binding site" evidence="22">
    <location>
        <begin position="396"/>
        <end position="399"/>
    </location>
    <ligand>
        <name>ATP</name>
        <dbReference type="ChEBI" id="CHEBI:30616"/>
    </ligand>
</feature>
<dbReference type="InterPro" id="IPR006195">
    <property type="entry name" value="aa-tRNA-synth_II"/>
</dbReference>
<dbReference type="GO" id="GO:0005524">
    <property type="term" value="F:ATP binding"/>
    <property type="evidence" value="ECO:0007669"/>
    <property type="project" value="UniProtKB-KW"/>
</dbReference>
<feature type="binding site" evidence="22">
    <location>
        <begin position="322"/>
        <end position="325"/>
    </location>
    <ligand>
        <name>ATP</name>
        <dbReference type="ChEBI" id="CHEBI:30616"/>
    </ligand>
</feature>
<keyword evidence="8" id="KW-0648">Protein biosynthesis</keyword>
<dbReference type="Proteomes" id="UP000007635">
    <property type="component" value="Chromosome I"/>
</dbReference>
<dbReference type="GO" id="GO:0004828">
    <property type="term" value="F:serine-tRNA ligase activity"/>
    <property type="evidence" value="ECO:0007669"/>
    <property type="project" value="UniProtKB-EC"/>
</dbReference>
<keyword evidence="6" id="KW-0547">Nucleotide-binding</keyword>
<name>A0AAQ4PE64_GASAC</name>
<keyword evidence="9" id="KW-0809">Transit peptide</keyword>
<dbReference type="PANTHER" id="PTHR11778">
    <property type="entry name" value="SERYL-TRNA SYNTHETASE"/>
    <property type="match status" value="1"/>
</dbReference>
<evidence type="ECO:0000256" key="20">
    <source>
        <dbReference type="ARBA" id="ARBA00078988"/>
    </source>
</evidence>
<accession>A0AAQ4PE64</accession>
<dbReference type="Gene3D" id="1.10.287.40">
    <property type="entry name" value="Serine-tRNA synthetase, tRNA binding domain"/>
    <property type="match status" value="1"/>
</dbReference>
<evidence type="ECO:0000256" key="8">
    <source>
        <dbReference type="ARBA" id="ARBA00022917"/>
    </source>
</evidence>
<feature type="binding site" evidence="21">
    <location>
        <position position="290"/>
    </location>
    <ligand>
        <name>L-serine</name>
        <dbReference type="ChEBI" id="CHEBI:33384"/>
    </ligand>
</feature>
<evidence type="ECO:0000256" key="16">
    <source>
        <dbReference type="ARBA" id="ARBA00048823"/>
    </source>
</evidence>
<evidence type="ECO:0000256" key="6">
    <source>
        <dbReference type="ARBA" id="ARBA00022741"/>
    </source>
</evidence>
<dbReference type="FunFam" id="1.10.287.40:FF:000005">
    <property type="entry name" value="Seryl-tRNA synthetase 2, mitochondrial"/>
    <property type="match status" value="1"/>
</dbReference>
<comment type="catalytic activity">
    <reaction evidence="16">
        <text>tRNA(Ser) + L-serine + ATP = L-seryl-tRNA(Ser) + AMP + diphosphate + H(+)</text>
        <dbReference type="Rhea" id="RHEA:12292"/>
        <dbReference type="Rhea" id="RHEA-COMP:9669"/>
        <dbReference type="Rhea" id="RHEA-COMP:9703"/>
        <dbReference type="ChEBI" id="CHEBI:15378"/>
        <dbReference type="ChEBI" id="CHEBI:30616"/>
        <dbReference type="ChEBI" id="CHEBI:33019"/>
        <dbReference type="ChEBI" id="CHEBI:33384"/>
        <dbReference type="ChEBI" id="CHEBI:78442"/>
        <dbReference type="ChEBI" id="CHEBI:78533"/>
        <dbReference type="ChEBI" id="CHEBI:456215"/>
        <dbReference type="EC" id="6.1.1.11"/>
    </reaction>
</comment>
<evidence type="ECO:0000256" key="12">
    <source>
        <dbReference type="ARBA" id="ARBA00023146"/>
    </source>
</evidence>
<dbReference type="PROSITE" id="PS50862">
    <property type="entry name" value="AA_TRNA_LIGASE_II"/>
    <property type="match status" value="1"/>
</dbReference>
<dbReference type="InterPro" id="IPR002317">
    <property type="entry name" value="Ser-tRNA-ligase_type_1"/>
</dbReference>
<evidence type="ECO:0000259" key="23">
    <source>
        <dbReference type="PROSITE" id="PS50862"/>
    </source>
</evidence>
<keyword evidence="7 22" id="KW-0067">ATP-binding</keyword>
<dbReference type="Pfam" id="PF00587">
    <property type="entry name" value="tRNA-synt_2b"/>
    <property type="match status" value="1"/>
</dbReference>
<evidence type="ECO:0000256" key="9">
    <source>
        <dbReference type="ARBA" id="ARBA00022946"/>
    </source>
</evidence>
<dbReference type="FunFam" id="3.30.930.10:FF:000047">
    <property type="entry name" value="serine--tRNA ligase, mitochondrial isoform X2"/>
    <property type="match status" value="1"/>
</dbReference>
<dbReference type="GO" id="GO:0006434">
    <property type="term" value="P:seryl-tRNA aminoacylation"/>
    <property type="evidence" value="ECO:0007669"/>
    <property type="project" value="InterPro"/>
</dbReference>
<evidence type="ECO:0000256" key="5">
    <source>
        <dbReference type="ARBA" id="ARBA00022598"/>
    </source>
</evidence>
<dbReference type="EC" id="6.1.1.11" evidence="4"/>
<keyword evidence="5" id="KW-0436">Ligase</keyword>
<comment type="pathway">
    <text evidence="2">Aminoacyl-tRNA biosynthesis; selenocysteinyl-tRNA(Sec) biosynthesis; L-seryl-tRNA(Sec) from L-serine and tRNA(Sec): step 1/1.</text>
</comment>
<dbReference type="GeneTree" id="ENSGT00940000153792"/>
<evidence type="ECO:0000256" key="2">
    <source>
        <dbReference type="ARBA" id="ARBA00005045"/>
    </source>
</evidence>
<dbReference type="Ensembl" id="ENSGACT00000077469.1">
    <property type="protein sequence ID" value="ENSGACP00000036228.1"/>
    <property type="gene ID" value="ENSGACG00000005820.2"/>
</dbReference>
<evidence type="ECO:0000256" key="18">
    <source>
        <dbReference type="ARBA" id="ARBA00063855"/>
    </source>
</evidence>
<evidence type="ECO:0000256" key="11">
    <source>
        <dbReference type="ARBA" id="ARBA00023128"/>
    </source>
</evidence>